<sequence length="332" mass="34823">MNNEDLFMAQSEAVPEELAPVAESRASAEEELLGLDNVVGVGVGLKITNGEQTETPSLMVLVSQKMPAELVGSADTVPETVDGKPTDVLEVGHLFAGGSQQLMETQEVDAQTLATRIRPARPGFSVGHYKITAGTIGAGAYDLRSAPGIPPRYYILSNNHVLANSNDASIGDPILQPGPFDGGTAPADVIGRLARFVPIRFDGTCNYVDAAVAEVPFHLIDRDIYWNGYPATAAKAATVGMLLKKSGRTTNFTTGRVTAVAATVNVNYGGGKVAKFCNQIITTNMSAGGDSGSIVLDLQNNPVGLLFAGSSVATILNPIAMVQLSLQVRVWP</sequence>
<dbReference type="AlphaFoldDB" id="A0A6M1QVC2"/>
<keyword evidence="3" id="KW-0378">Hydrolase</keyword>
<organism evidence="7 8">
    <name type="scientific">Nocardioides turkmenicus</name>
    <dbReference type="NCBI Taxonomy" id="2711220"/>
    <lineage>
        <taxon>Bacteria</taxon>
        <taxon>Bacillati</taxon>
        <taxon>Actinomycetota</taxon>
        <taxon>Actinomycetes</taxon>
        <taxon>Propionibacteriales</taxon>
        <taxon>Nocardioidaceae</taxon>
        <taxon>Nocardioides</taxon>
    </lineage>
</organism>
<dbReference type="InterPro" id="IPR001316">
    <property type="entry name" value="Pept_S1A_streptogrisin"/>
</dbReference>
<dbReference type="RefSeq" id="WP_165111633.1">
    <property type="nucleotide sequence ID" value="NZ_JAALAA010000011.1"/>
</dbReference>
<dbReference type="InterPro" id="IPR009003">
    <property type="entry name" value="Peptidase_S1_PA"/>
</dbReference>
<dbReference type="Pfam" id="PF25608">
    <property type="entry name" value="NAL1_N"/>
    <property type="match status" value="1"/>
</dbReference>
<proteinExistence type="inferred from homology"/>
<evidence type="ECO:0000313" key="8">
    <source>
        <dbReference type="Proteomes" id="UP000483261"/>
    </source>
</evidence>
<evidence type="ECO:0000256" key="1">
    <source>
        <dbReference type="ARBA" id="ARBA00007664"/>
    </source>
</evidence>
<keyword evidence="5" id="KW-1015">Disulfide bond</keyword>
<name>A0A6M1QVC2_9ACTN</name>
<evidence type="ECO:0000256" key="3">
    <source>
        <dbReference type="ARBA" id="ARBA00022801"/>
    </source>
</evidence>
<evidence type="ECO:0000259" key="6">
    <source>
        <dbReference type="Pfam" id="PF25608"/>
    </source>
</evidence>
<dbReference type="GO" id="GO:0006508">
    <property type="term" value="P:proteolysis"/>
    <property type="evidence" value="ECO:0007669"/>
    <property type="project" value="UniProtKB-KW"/>
</dbReference>
<accession>A0A6M1QVC2</accession>
<evidence type="ECO:0000313" key="7">
    <source>
        <dbReference type="EMBL" id="NGN93903.1"/>
    </source>
</evidence>
<evidence type="ECO:0000256" key="2">
    <source>
        <dbReference type="ARBA" id="ARBA00022670"/>
    </source>
</evidence>
<comment type="similarity">
    <text evidence="1">Belongs to the peptidase S1 family.</text>
</comment>
<feature type="domain" description="Nal1 N-terminal" evidence="6">
    <location>
        <begin position="38"/>
        <end position="84"/>
    </location>
</feature>
<reference evidence="7 8" key="1">
    <citation type="submission" date="2020-02" db="EMBL/GenBank/DDBJ databases">
        <title>Whole-genome analyses of novel actinobacteria.</title>
        <authorList>
            <person name="Sahin N."/>
        </authorList>
    </citation>
    <scope>NUCLEOTIDE SEQUENCE [LARGE SCALE GENOMIC DNA]</scope>
    <source>
        <strain evidence="7 8">KC13</strain>
    </source>
</reference>
<dbReference type="EMBL" id="JAALAA010000011">
    <property type="protein sequence ID" value="NGN93903.1"/>
    <property type="molecule type" value="Genomic_DNA"/>
</dbReference>
<dbReference type="InterPro" id="IPR057905">
    <property type="entry name" value="Nal1_N"/>
</dbReference>
<evidence type="ECO:0000256" key="4">
    <source>
        <dbReference type="ARBA" id="ARBA00022825"/>
    </source>
</evidence>
<protein>
    <submittedName>
        <fullName evidence="7">Trypsin-like peptidase domain-containing protein</fullName>
    </submittedName>
</protein>
<dbReference type="GO" id="GO:0004252">
    <property type="term" value="F:serine-type endopeptidase activity"/>
    <property type="evidence" value="ECO:0007669"/>
    <property type="project" value="InterPro"/>
</dbReference>
<dbReference type="InterPro" id="IPR043504">
    <property type="entry name" value="Peptidase_S1_PA_chymotrypsin"/>
</dbReference>
<dbReference type="PRINTS" id="PR00861">
    <property type="entry name" value="ALYTICPTASE"/>
</dbReference>
<keyword evidence="4" id="KW-0720">Serine protease</keyword>
<keyword evidence="8" id="KW-1185">Reference proteome</keyword>
<dbReference type="Gene3D" id="2.40.10.10">
    <property type="entry name" value="Trypsin-like serine proteases"/>
    <property type="match status" value="1"/>
</dbReference>
<comment type="caution">
    <text evidence="7">The sequence shown here is derived from an EMBL/GenBank/DDBJ whole genome shotgun (WGS) entry which is preliminary data.</text>
</comment>
<keyword evidence="2" id="KW-0645">Protease</keyword>
<evidence type="ECO:0000256" key="5">
    <source>
        <dbReference type="ARBA" id="ARBA00023157"/>
    </source>
</evidence>
<gene>
    <name evidence="7" type="ORF">G5C66_14260</name>
</gene>
<dbReference type="Proteomes" id="UP000483261">
    <property type="component" value="Unassembled WGS sequence"/>
</dbReference>
<dbReference type="SUPFAM" id="SSF50494">
    <property type="entry name" value="Trypsin-like serine proteases"/>
    <property type="match status" value="1"/>
</dbReference>